<sequence>MAGGCCNDGCGTTARTAPASPAWRRALWIALAVNFAMFLIEVVGGQMAGSVALRADALDFLGDSANYAIALLVAGMALVWRARAALAKGIVLLGFGGWVAVTAIQRAFEGTQPQAFTMGVIGLLALAANVGVALMLYRFRDGDSNMRSVWICSRNDAIGNIAVVAAAFGVFGTGSQWPDIVVAAILAGLGIWGGSQIIRHALSELALPAEKLRRA</sequence>
<keyword evidence="5 6" id="KW-0472">Membrane</keyword>
<evidence type="ECO:0000256" key="5">
    <source>
        <dbReference type="ARBA" id="ARBA00023136"/>
    </source>
</evidence>
<keyword evidence="2 6" id="KW-0812">Transmembrane</keyword>
<evidence type="ECO:0000256" key="6">
    <source>
        <dbReference type="SAM" id="Phobius"/>
    </source>
</evidence>
<feature type="transmembrane region" description="Helical" evidence="6">
    <location>
        <begin position="157"/>
        <end position="174"/>
    </location>
</feature>
<comment type="subcellular location">
    <subcellularLocation>
        <location evidence="1">Membrane</location>
        <topology evidence="1">Multi-pass membrane protein</topology>
    </subcellularLocation>
</comment>
<dbReference type="EMBL" id="VFSU01000025">
    <property type="protein sequence ID" value="TPE60759.1"/>
    <property type="molecule type" value="Genomic_DNA"/>
</dbReference>
<keyword evidence="3" id="KW-0862">Zinc</keyword>
<dbReference type="PANTHER" id="PTHR11562:SF17">
    <property type="entry name" value="RE54080P-RELATED"/>
    <property type="match status" value="1"/>
</dbReference>
<dbReference type="GO" id="GO:0005385">
    <property type="term" value="F:zinc ion transmembrane transporter activity"/>
    <property type="evidence" value="ECO:0007669"/>
    <property type="project" value="TreeGrafter"/>
</dbReference>
<dbReference type="Gene3D" id="1.20.1510.10">
    <property type="entry name" value="Cation efflux protein transmembrane domain"/>
    <property type="match status" value="1"/>
</dbReference>
<feature type="transmembrane region" description="Helical" evidence="6">
    <location>
        <begin position="26"/>
        <end position="44"/>
    </location>
</feature>
<dbReference type="OrthoDB" id="9799649at2"/>
<feature type="transmembrane region" description="Helical" evidence="6">
    <location>
        <begin position="89"/>
        <end position="108"/>
    </location>
</feature>
<keyword evidence="3" id="KW-0813">Transport</keyword>
<dbReference type="SUPFAM" id="SSF161111">
    <property type="entry name" value="Cation efflux protein transmembrane domain-like"/>
    <property type="match status" value="1"/>
</dbReference>
<protein>
    <submittedName>
        <fullName evidence="8">Cation transporter</fullName>
    </submittedName>
</protein>
<evidence type="ECO:0000259" key="7">
    <source>
        <dbReference type="Pfam" id="PF01545"/>
    </source>
</evidence>
<dbReference type="RefSeq" id="WP_140928357.1">
    <property type="nucleotide sequence ID" value="NZ_VFSU01000025.1"/>
</dbReference>
<feature type="transmembrane region" description="Helical" evidence="6">
    <location>
        <begin position="114"/>
        <end position="137"/>
    </location>
</feature>
<reference evidence="8 9" key="1">
    <citation type="submission" date="2019-06" db="EMBL/GenBank/DDBJ databases">
        <authorList>
            <person name="Lee I."/>
            <person name="Jang G.I."/>
            <person name="Hwang C.Y."/>
        </authorList>
    </citation>
    <scope>NUCLEOTIDE SEQUENCE [LARGE SCALE GENOMIC DNA]</scope>
    <source>
        <strain evidence="8 9">PAMC 28131</strain>
    </source>
</reference>
<feature type="transmembrane region" description="Helical" evidence="6">
    <location>
        <begin position="180"/>
        <end position="198"/>
    </location>
</feature>
<dbReference type="InterPro" id="IPR027469">
    <property type="entry name" value="Cation_efflux_TMD_sf"/>
</dbReference>
<keyword evidence="3" id="KW-0864">Zinc transport</keyword>
<keyword evidence="3" id="KW-0406">Ion transport</keyword>
<evidence type="ECO:0000313" key="8">
    <source>
        <dbReference type="EMBL" id="TPE60759.1"/>
    </source>
</evidence>
<dbReference type="Pfam" id="PF01545">
    <property type="entry name" value="Cation_efflux"/>
    <property type="match status" value="1"/>
</dbReference>
<keyword evidence="9" id="KW-1185">Reference proteome</keyword>
<comment type="caution">
    <text evidence="8">The sequence shown here is derived from an EMBL/GenBank/DDBJ whole genome shotgun (WGS) entry which is preliminary data.</text>
</comment>
<evidence type="ECO:0000256" key="4">
    <source>
        <dbReference type="ARBA" id="ARBA00022989"/>
    </source>
</evidence>
<evidence type="ECO:0000313" key="9">
    <source>
        <dbReference type="Proteomes" id="UP000319897"/>
    </source>
</evidence>
<dbReference type="GO" id="GO:0005886">
    <property type="term" value="C:plasma membrane"/>
    <property type="evidence" value="ECO:0007669"/>
    <property type="project" value="TreeGrafter"/>
</dbReference>
<gene>
    <name evidence="8" type="ORF">FJQ54_10380</name>
</gene>
<proteinExistence type="predicted"/>
<dbReference type="InterPro" id="IPR050681">
    <property type="entry name" value="CDF/SLC30A"/>
</dbReference>
<organism evidence="8 9">
    <name type="scientific">Sandaracinobacter neustonicus</name>
    <dbReference type="NCBI Taxonomy" id="1715348"/>
    <lineage>
        <taxon>Bacteria</taxon>
        <taxon>Pseudomonadati</taxon>
        <taxon>Pseudomonadota</taxon>
        <taxon>Alphaproteobacteria</taxon>
        <taxon>Sphingomonadales</taxon>
        <taxon>Sphingosinicellaceae</taxon>
        <taxon>Sandaracinobacter</taxon>
    </lineage>
</organism>
<name>A0A501XK22_9SPHN</name>
<keyword evidence="4 6" id="KW-1133">Transmembrane helix</keyword>
<evidence type="ECO:0000256" key="1">
    <source>
        <dbReference type="ARBA" id="ARBA00004141"/>
    </source>
</evidence>
<dbReference type="PANTHER" id="PTHR11562">
    <property type="entry name" value="CATION EFFLUX PROTEIN/ ZINC TRANSPORTER"/>
    <property type="match status" value="1"/>
</dbReference>
<dbReference type="Proteomes" id="UP000319897">
    <property type="component" value="Unassembled WGS sequence"/>
</dbReference>
<dbReference type="AlphaFoldDB" id="A0A501XK22"/>
<evidence type="ECO:0000256" key="3">
    <source>
        <dbReference type="ARBA" id="ARBA00022906"/>
    </source>
</evidence>
<accession>A0A501XK22</accession>
<feature type="transmembrane region" description="Helical" evidence="6">
    <location>
        <begin position="64"/>
        <end position="82"/>
    </location>
</feature>
<dbReference type="InterPro" id="IPR058533">
    <property type="entry name" value="Cation_efflux_TM"/>
</dbReference>
<feature type="domain" description="Cation efflux protein transmembrane" evidence="7">
    <location>
        <begin position="27"/>
        <end position="205"/>
    </location>
</feature>
<evidence type="ECO:0000256" key="2">
    <source>
        <dbReference type="ARBA" id="ARBA00022692"/>
    </source>
</evidence>